<dbReference type="PANTHER" id="PTHR13136:SF11">
    <property type="entry name" value="TESTIS-EXPRESSED PROTEIN 30"/>
    <property type="match status" value="1"/>
</dbReference>
<dbReference type="PANTHER" id="PTHR13136">
    <property type="entry name" value="TESTIS DEVELOPMENT PROTEIN PRTD"/>
    <property type="match status" value="1"/>
</dbReference>
<dbReference type="InterPro" id="IPR026555">
    <property type="entry name" value="NSL3/Tex30"/>
</dbReference>
<keyword evidence="2" id="KW-1185">Reference proteome</keyword>
<comment type="caution">
    <text evidence="1">The sequence shown here is derived from an EMBL/GenBank/DDBJ whole genome shotgun (WGS) entry which is preliminary data.</text>
</comment>
<evidence type="ECO:0000313" key="1">
    <source>
        <dbReference type="EMBL" id="CAL0330996.1"/>
    </source>
</evidence>
<organism evidence="1 2">
    <name type="scientific">Lupinus luteus</name>
    <name type="common">European yellow lupine</name>
    <dbReference type="NCBI Taxonomy" id="3873"/>
    <lineage>
        <taxon>Eukaryota</taxon>
        <taxon>Viridiplantae</taxon>
        <taxon>Streptophyta</taxon>
        <taxon>Embryophyta</taxon>
        <taxon>Tracheophyta</taxon>
        <taxon>Spermatophyta</taxon>
        <taxon>Magnoliopsida</taxon>
        <taxon>eudicotyledons</taxon>
        <taxon>Gunneridae</taxon>
        <taxon>Pentapetalae</taxon>
        <taxon>rosids</taxon>
        <taxon>fabids</taxon>
        <taxon>Fabales</taxon>
        <taxon>Fabaceae</taxon>
        <taxon>Papilionoideae</taxon>
        <taxon>50 kb inversion clade</taxon>
        <taxon>genistoids sensu lato</taxon>
        <taxon>core genistoids</taxon>
        <taxon>Genisteae</taxon>
        <taxon>Lupinus</taxon>
    </lineage>
</organism>
<name>A0AAV1YAG9_LUPLU</name>
<evidence type="ECO:0000313" key="2">
    <source>
        <dbReference type="Proteomes" id="UP001497480"/>
    </source>
</evidence>
<accession>A0AAV1YAG9</accession>
<dbReference type="EMBL" id="CAXHTB010000023">
    <property type="protein sequence ID" value="CAL0330996.1"/>
    <property type="molecule type" value="Genomic_DNA"/>
</dbReference>
<protein>
    <submittedName>
        <fullName evidence="1">Uncharacterized protein</fullName>
    </submittedName>
</protein>
<dbReference type="AlphaFoldDB" id="A0AAV1YAG9"/>
<reference evidence="1 2" key="1">
    <citation type="submission" date="2024-03" db="EMBL/GenBank/DDBJ databases">
        <authorList>
            <person name="Martinez-Hernandez J."/>
        </authorList>
    </citation>
    <scope>NUCLEOTIDE SEQUENCE [LARGE SCALE GENOMIC DNA]</scope>
</reference>
<dbReference type="Proteomes" id="UP001497480">
    <property type="component" value="Unassembled WGS sequence"/>
</dbReference>
<sequence>MIVTPRAIHHTLGKGKTPSLSQPLVGYDVPQAVKINLMIDEAIQEHHVVELQKVKEAHEAQDEVASLWVHFEEAKDEIRLLSDKLKLSNEQGQVSKVNLHPLEKLDASRKNMKSRNKLHVIYGSDHSIKIAKKHLQANGSTQDAADVVAQQAIAAFISKSLE</sequence>
<proteinExistence type="predicted"/>
<gene>
    <name evidence="1" type="ORF">LLUT_LOCUS32056</name>
</gene>